<dbReference type="GO" id="GO:0005524">
    <property type="term" value="F:ATP binding"/>
    <property type="evidence" value="ECO:0007669"/>
    <property type="project" value="UniProtKB-KW"/>
</dbReference>
<dbReference type="PANTHER" id="PTHR43272">
    <property type="entry name" value="LONG-CHAIN-FATTY-ACID--COA LIGASE"/>
    <property type="match status" value="1"/>
</dbReference>
<dbReference type="CDD" id="cd05907">
    <property type="entry name" value="VL_LC_FACS_like"/>
    <property type="match status" value="1"/>
</dbReference>
<feature type="domain" description="AMP-dependent synthetase/ligase" evidence="3">
    <location>
        <begin position="22"/>
        <end position="427"/>
    </location>
</feature>
<dbReference type="Proteomes" id="UP000501534">
    <property type="component" value="Chromosome"/>
</dbReference>
<proteinExistence type="predicted"/>
<dbReference type="InterPro" id="IPR042099">
    <property type="entry name" value="ANL_N_sf"/>
</dbReference>
<dbReference type="Pfam" id="PF00501">
    <property type="entry name" value="AMP-binding"/>
    <property type="match status" value="1"/>
</dbReference>
<sequence>MSVRMPHPVPVEPADTIADVFARRVALTPGAFAYREYDPSIQTWRGHKWSEIARDAGRVRAALLAEGLQAGDRVAIMLRNCCDWVAFDQGAHAEGIVVVPLYVEDRPENFAYILDNAGVQVILVEGEEHVKRLREVATSTPTLKRIVTVKDVSGDDPRVRSLAQWLPAEPSTAPPVRVGGNTLATIVYTSGTTGKPKGVMLSHQNMLQNVKSALGAYQVYTSDVFLSFLPLSHMFERTVGYYLTMTAGALVTFARSTQQLTEDFKTARPTVIVSVPRIFERLHAGVHASLSDASPMKKRLFELTHRTGWAIFEWRQGRGAFYPSFLLWPLLKSLVASKLLDRMGGRLRLCISGGAALNPSISHTFIGLGLPICQGYGLTEAAPIISGNRLEKNDPTSIGSPLPGVEIAFDEAGALLAKGPNIMLGYWKNEEATAKVLNASGWLNTGDRARIENGFLYITGRIKEIIVLGNGEKVPPVDMELAVQLDPLFEQVMIVGEGKPYLGALVVLSKEAAAKGPVDEKALTARVGALVKGFPGYAQIRRIAIVPERWTVENGMLTPTLKLKRGPIGEKHQDLIDQIYKGH</sequence>
<dbReference type="Gene3D" id="3.40.50.12780">
    <property type="entry name" value="N-terminal domain of ligase-like"/>
    <property type="match status" value="1"/>
</dbReference>
<evidence type="ECO:0000256" key="1">
    <source>
        <dbReference type="ARBA" id="ARBA00022741"/>
    </source>
</evidence>
<dbReference type="KEGG" id="uru:DSM104443_00757"/>
<dbReference type="PANTHER" id="PTHR43272:SF33">
    <property type="entry name" value="AMP-BINDING DOMAIN-CONTAINING PROTEIN-RELATED"/>
    <property type="match status" value="1"/>
</dbReference>
<dbReference type="InterPro" id="IPR000873">
    <property type="entry name" value="AMP-dep_synth/lig_dom"/>
</dbReference>
<evidence type="ECO:0000313" key="4">
    <source>
        <dbReference type="EMBL" id="QJR09707.1"/>
    </source>
</evidence>
<name>A0A6M4GVN1_9PROT</name>
<keyword evidence="5" id="KW-1185">Reference proteome</keyword>
<keyword evidence="4" id="KW-0436">Ligase</keyword>
<protein>
    <submittedName>
        <fullName evidence="4">Long-chain-fatty-acid--CoA ligase FadD15</fullName>
        <ecNumber evidence="4">6.2.1.3</ecNumber>
    </submittedName>
</protein>
<reference evidence="4 5" key="1">
    <citation type="submission" date="2020-04" db="EMBL/GenBank/DDBJ databases">
        <title>Usitatibacter rugosus gen. nov., sp. nov. and Usitatibacter palustris sp. nov., novel members of Usitatibacteraceae fam. nov. within the order Nitrosomonadales isolated from soil.</title>
        <authorList>
            <person name="Huber K.J."/>
            <person name="Neumann-Schaal M."/>
            <person name="Geppert A."/>
            <person name="Luckner M."/>
            <person name="Wanner G."/>
            <person name="Overmann J."/>
        </authorList>
    </citation>
    <scope>NUCLEOTIDE SEQUENCE [LARGE SCALE GENOMIC DNA]</scope>
    <source>
        <strain evidence="4 5">0125_3</strain>
    </source>
</reference>
<keyword evidence="1" id="KW-0547">Nucleotide-binding</keyword>
<evidence type="ECO:0000313" key="5">
    <source>
        <dbReference type="Proteomes" id="UP000501534"/>
    </source>
</evidence>
<dbReference type="SUPFAM" id="SSF56801">
    <property type="entry name" value="Acetyl-CoA synthetase-like"/>
    <property type="match status" value="1"/>
</dbReference>
<accession>A0A6M4GVN1</accession>
<dbReference type="GO" id="GO:0004467">
    <property type="term" value="F:long-chain fatty acid-CoA ligase activity"/>
    <property type="evidence" value="ECO:0007669"/>
    <property type="project" value="UniProtKB-EC"/>
</dbReference>
<dbReference type="RefSeq" id="WP_171089640.1">
    <property type="nucleotide sequence ID" value="NZ_CP053069.1"/>
</dbReference>
<gene>
    <name evidence="4" type="ORF">DSM104443_00757</name>
</gene>
<dbReference type="Pfam" id="PF23562">
    <property type="entry name" value="AMP-binding_C_3"/>
    <property type="match status" value="1"/>
</dbReference>
<dbReference type="InterPro" id="IPR020845">
    <property type="entry name" value="AMP-binding_CS"/>
</dbReference>
<organism evidence="4 5">
    <name type="scientific">Usitatibacter rugosus</name>
    <dbReference type="NCBI Taxonomy" id="2732067"/>
    <lineage>
        <taxon>Bacteria</taxon>
        <taxon>Pseudomonadati</taxon>
        <taxon>Pseudomonadota</taxon>
        <taxon>Betaproteobacteria</taxon>
        <taxon>Nitrosomonadales</taxon>
        <taxon>Usitatibacteraceae</taxon>
        <taxon>Usitatibacter</taxon>
    </lineage>
</organism>
<dbReference type="PROSITE" id="PS00455">
    <property type="entry name" value="AMP_BINDING"/>
    <property type="match status" value="1"/>
</dbReference>
<dbReference type="GO" id="GO:0016020">
    <property type="term" value="C:membrane"/>
    <property type="evidence" value="ECO:0007669"/>
    <property type="project" value="TreeGrafter"/>
</dbReference>
<evidence type="ECO:0000256" key="2">
    <source>
        <dbReference type="ARBA" id="ARBA00022840"/>
    </source>
</evidence>
<evidence type="ECO:0000259" key="3">
    <source>
        <dbReference type="Pfam" id="PF00501"/>
    </source>
</evidence>
<keyword evidence="2" id="KW-0067">ATP-binding</keyword>
<dbReference type="EC" id="6.2.1.3" evidence="4"/>
<dbReference type="AlphaFoldDB" id="A0A6M4GVN1"/>
<dbReference type="EMBL" id="CP053069">
    <property type="protein sequence ID" value="QJR09707.1"/>
    <property type="molecule type" value="Genomic_DNA"/>
</dbReference>